<protein>
    <recommendedName>
        <fullName evidence="4">Transcription factor domain-containing protein</fullName>
    </recommendedName>
</protein>
<dbReference type="EMBL" id="JBFXLU010000029">
    <property type="protein sequence ID" value="KAL2851632.1"/>
    <property type="molecule type" value="Genomic_DNA"/>
</dbReference>
<evidence type="ECO:0000313" key="2">
    <source>
        <dbReference type="EMBL" id="KAL2851632.1"/>
    </source>
</evidence>
<organism evidence="2 3">
    <name type="scientific">Aspergillus pseudoustus</name>
    <dbReference type="NCBI Taxonomy" id="1810923"/>
    <lineage>
        <taxon>Eukaryota</taxon>
        <taxon>Fungi</taxon>
        <taxon>Dikarya</taxon>
        <taxon>Ascomycota</taxon>
        <taxon>Pezizomycotina</taxon>
        <taxon>Eurotiomycetes</taxon>
        <taxon>Eurotiomycetidae</taxon>
        <taxon>Eurotiales</taxon>
        <taxon>Aspergillaceae</taxon>
        <taxon>Aspergillus</taxon>
        <taxon>Aspergillus subgen. Nidulantes</taxon>
    </lineage>
</organism>
<accession>A0ABR4KH63</accession>
<comment type="caution">
    <text evidence="2">The sequence shown here is derived from an EMBL/GenBank/DDBJ whole genome shotgun (WGS) entry which is preliminary data.</text>
</comment>
<gene>
    <name evidence="2" type="ORF">BJY01DRAFT_244965</name>
</gene>
<feature type="region of interest" description="Disordered" evidence="1">
    <location>
        <begin position="17"/>
        <end position="41"/>
    </location>
</feature>
<sequence>MPPDQGIKIEREFRQFGGLRGRRSRERRREPFEPSGRENEPPDYDWLLEDYRLAFMPANTIDAGQNTIVPALRVEAILHVLLATIKLKLQGRHEVRSEISEKLRTLSWGYDQVISLEDTSEAQGNVLYSTLDYVLWYCGPLELATNCVVLRAEEPIASENQSYLPIVAAMSMIQHNRVKRSTSQETYSIFTDGLRWVFFHLNQKNKYSSRELDWFEDQHSIVGTISSIIENAATMNLCSPLSDEWQKTATI</sequence>
<evidence type="ECO:0000313" key="3">
    <source>
        <dbReference type="Proteomes" id="UP001610446"/>
    </source>
</evidence>
<dbReference type="Proteomes" id="UP001610446">
    <property type="component" value="Unassembled WGS sequence"/>
</dbReference>
<reference evidence="2 3" key="1">
    <citation type="submission" date="2024-07" db="EMBL/GenBank/DDBJ databases">
        <title>Section-level genome sequencing and comparative genomics of Aspergillus sections Usti and Cavernicolus.</title>
        <authorList>
            <consortium name="Lawrence Berkeley National Laboratory"/>
            <person name="Nybo J.L."/>
            <person name="Vesth T.C."/>
            <person name="Theobald S."/>
            <person name="Frisvad J.C."/>
            <person name="Larsen T.O."/>
            <person name="Kjaerboelling I."/>
            <person name="Rothschild-Mancinelli K."/>
            <person name="Lyhne E.K."/>
            <person name="Kogle M.E."/>
            <person name="Barry K."/>
            <person name="Clum A."/>
            <person name="Na H."/>
            <person name="Ledsgaard L."/>
            <person name="Lin J."/>
            <person name="Lipzen A."/>
            <person name="Kuo A."/>
            <person name="Riley R."/>
            <person name="Mondo S."/>
            <person name="Labutti K."/>
            <person name="Haridas S."/>
            <person name="Pangalinan J."/>
            <person name="Salamov A.A."/>
            <person name="Simmons B.A."/>
            <person name="Magnuson J.K."/>
            <person name="Chen J."/>
            <person name="Drula E."/>
            <person name="Henrissat B."/>
            <person name="Wiebenga A."/>
            <person name="Lubbers R.J."/>
            <person name="Gomes A.C."/>
            <person name="Makela M.R."/>
            <person name="Stajich J."/>
            <person name="Grigoriev I.V."/>
            <person name="Mortensen U.H."/>
            <person name="De Vries R.P."/>
            <person name="Baker S.E."/>
            <person name="Andersen M.R."/>
        </authorList>
    </citation>
    <scope>NUCLEOTIDE SEQUENCE [LARGE SCALE GENOMIC DNA]</scope>
    <source>
        <strain evidence="2 3">CBS 123904</strain>
    </source>
</reference>
<keyword evidence="3" id="KW-1185">Reference proteome</keyword>
<feature type="compositionally biased region" description="Basic and acidic residues" evidence="1">
    <location>
        <begin position="27"/>
        <end position="40"/>
    </location>
</feature>
<name>A0ABR4KH63_9EURO</name>
<evidence type="ECO:0008006" key="4">
    <source>
        <dbReference type="Google" id="ProtNLM"/>
    </source>
</evidence>
<evidence type="ECO:0000256" key="1">
    <source>
        <dbReference type="SAM" id="MobiDB-lite"/>
    </source>
</evidence>
<proteinExistence type="predicted"/>